<dbReference type="EMBL" id="JAHKSW010000013">
    <property type="protein sequence ID" value="KAG7325385.1"/>
    <property type="molecule type" value="Genomic_DNA"/>
</dbReference>
<evidence type="ECO:0000313" key="2">
    <source>
        <dbReference type="Proteomes" id="UP000824219"/>
    </source>
</evidence>
<organism evidence="1 2">
    <name type="scientific">Hemibagrus wyckioides</name>
    <dbReference type="NCBI Taxonomy" id="337641"/>
    <lineage>
        <taxon>Eukaryota</taxon>
        <taxon>Metazoa</taxon>
        <taxon>Chordata</taxon>
        <taxon>Craniata</taxon>
        <taxon>Vertebrata</taxon>
        <taxon>Euteleostomi</taxon>
        <taxon>Actinopterygii</taxon>
        <taxon>Neopterygii</taxon>
        <taxon>Teleostei</taxon>
        <taxon>Ostariophysi</taxon>
        <taxon>Siluriformes</taxon>
        <taxon>Bagridae</taxon>
        <taxon>Hemibagrus</taxon>
    </lineage>
</organism>
<sequence>MIYESLSVKQATPLVDGAVTCDCVIFLGEPSREEELRSVARRRWAEPTGYSFQQKGDTLDQWLMRRETGKRGHKTNGCSLHFKLQKGIF</sequence>
<accession>A0A9D3SIU3</accession>
<protein>
    <submittedName>
        <fullName evidence="1">Uncharacterized protein</fullName>
    </submittedName>
</protein>
<dbReference type="AlphaFoldDB" id="A0A9D3SIU3"/>
<keyword evidence="2" id="KW-1185">Reference proteome</keyword>
<evidence type="ECO:0000313" key="1">
    <source>
        <dbReference type="EMBL" id="KAG7325385.1"/>
    </source>
</evidence>
<reference evidence="1 2" key="1">
    <citation type="submission" date="2021-06" db="EMBL/GenBank/DDBJ databases">
        <title>Chromosome-level genome assembly of the red-tail catfish (Hemibagrus wyckioides).</title>
        <authorList>
            <person name="Shao F."/>
        </authorList>
    </citation>
    <scope>NUCLEOTIDE SEQUENCE [LARGE SCALE GENOMIC DNA]</scope>
    <source>
        <strain evidence="1">EC202008001</strain>
        <tissue evidence="1">Blood</tissue>
    </source>
</reference>
<proteinExistence type="predicted"/>
<dbReference type="Proteomes" id="UP000824219">
    <property type="component" value="Linkage Group LG13"/>
</dbReference>
<name>A0A9D3SIU3_9TELE</name>
<gene>
    <name evidence="1" type="ORF">KOW79_011701</name>
</gene>
<comment type="caution">
    <text evidence="1">The sequence shown here is derived from an EMBL/GenBank/DDBJ whole genome shotgun (WGS) entry which is preliminary data.</text>
</comment>